<organism evidence="2 3">
    <name type="scientific">Penicillium rubens (strain ATCC 28089 / DSM 1075 / NRRL 1951 / Wisconsin 54-1255)</name>
    <name type="common">Penicillium chrysogenum</name>
    <dbReference type="NCBI Taxonomy" id="500485"/>
    <lineage>
        <taxon>Eukaryota</taxon>
        <taxon>Fungi</taxon>
        <taxon>Dikarya</taxon>
        <taxon>Ascomycota</taxon>
        <taxon>Pezizomycotina</taxon>
        <taxon>Eurotiomycetes</taxon>
        <taxon>Eurotiomycetidae</taxon>
        <taxon>Eurotiales</taxon>
        <taxon>Aspergillaceae</taxon>
        <taxon>Penicillium</taxon>
        <taxon>Penicillium chrysogenum species complex</taxon>
    </lineage>
</organism>
<feature type="region of interest" description="Disordered" evidence="1">
    <location>
        <begin position="71"/>
        <end position="109"/>
    </location>
</feature>
<dbReference type="OrthoDB" id="10541907at2759"/>
<keyword evidence="3" id="KW-1185">Reference proteome</keyword>
<protein>
    <submittedName>
        <fullName evidence="2">Uncharacterized protein</fullName>
    </submittedName>
</protein>
<gene>
    <name evidence="2" type="ORF">Pc18g01900</name>
    <name evidence="2" type="ORF">PCH_Pc18g01900</name>
</gene>
<reference evidence="2 3" key="1">
    <citation type="journal article" date="2008" name="Nat. Biotechnol.">
        <title>Genome sequencing and analysis of the filamentous fungus Penicillium chrysogenum.</title>
        <authorList>
            <person name="van den Berg M.A."/>
            <person name="Albang R."/>
            <person name="Albermann K."/>
            <person name="Badger J.H."/>
            <person name="Daran J.-M."/>
            <person name="Driessen A.J.M."/>
            <person name="Garcia-Estrada C."/>
            <person name="Fedorova N.D."/>
            <person name="Harris D.M."/>
            <person name="Heijne W.H.M."/>
            <person name="Joardar V.S."/>
            <person name="Kiel J.A.K.W."/>
            <person name="Kovalchuk A."/>
            <person name="Martin J.F."/>
            <person name="Nierman W.C."/>
            <person name="Nijland J.G."/>
            <person name="Pronk J.T."/>
            <person name="Roubos J.A."/>
            <person name="van der Klei I.J."/>
            <person name="van Peij N.N.M.E."/>
            <person name="Veenhuis M."/>
            <person name="von Doehren H."/>
            <person name="Wagner C."/>
            <person name="Wortman J.R."/>
            <person name="Bovenberg R.A.L."/>
        </authorList>
    </citation>
    <scope>NUCLEOTIDE SEQUENCE [LARGE SCALE GENOMIC DNA]</scope>
    <source>
        <strain evidence="3">ATCC 28089 / DSM 1075 / NRRL 1951 / Wisconsin 54-1255</strain>
    </source>
</reference>
<evidence type="ECO:0000256" key="1">
    <source>
        <dbReference type="SAM" id="MobiDB-lite"/>
    </source>
</evidence>
<sequence>MSDSPYDFTENPAVQCELNTKQEPSISIRGALQEDGVGDEDEERKEGLPQGKSVPGVLYKEGTIRKVSIKGTLSPDIATPNPHSSDGKCSRQGNVRLRVRSQLGRVEEL</sequence>
<dbReference type="EMBL" id="AM920433">
    <property type="protein sequence ID" value="CAP94414.1"/>
    <property type="molecule type" value="Genomic_DNA"/>
</dbReference>
<dbReference type="HOGENOM" id="CLU_2184834_0_0_1"/>
<evidence type="ECO:0000313" key="2">
    <source>
        <dbReference type="EMBL" id="CAP94414.1"/>
    </source>
</evidence>
<dbReference type="AlphaFoldDB" id="B6HCL1"/>
<accession>B6HCL1</accession>
<dbReference type="VEuPathDB" id="FungiDB:PCH_Pc18g01900"/>
<feature type="region of interest" description="Disordered" evidence="1">
    <location>
        <begin position="19"/>
        <end position="57"/>
    </location>
</feature>
<evidence type="ECO:0000313" key="3">
    <source>
        <dbReference type="Proteomes" id="UP000000724"/>
    </source>
</evidence>
<proteinExistence type="predicted"/>
<name>B6HCL1_PENRW</name>
<dbReference type="Proteomes" id="UP000000724">
    <property type="component" value="Contig Pc00c18"/>
</dbReference>